<keyword evidence="3" id="KW-1185">Reference proteome</keyword>
<sequence>MSDNAQKTELLTHLCEQKIITEDQLSRAKLYLQFISNISFNTQDDAIDWLLENRIISERPVTEAPALVEEVIKQPSEPEAVAEQVIEQPYEPETVAEEVIEQPSEPETVVEEVIEQPSAPETIAEEVIEQPSAPETVAEEIIEQPSAPETVVEEIIEQPSAPETIAEEVIEQPSEPEIVAEEVIEQPSKPETVAEEAIEQRLEQEADEENIDENPAEPKNTAEDIIEWPSEDVTWGLFEPDEFTPEEDSAKDTAKSTQSDNAALLTDEESDAYEMLLELYAAGVISSKVHRKAEKVLEANPDIRFENNDELLTWLEQQNVIKAQPVRAEPSKKRKRRDKPTENNQSIRQNEEPAATAPTGGGCIKKLIWMSIIVAAICWFFAPDETPLCDDEEIQQQVTQGFAATYSDTPTAARNQNENRLIAAPINYRFSSLTSAEQTSFDDDSLIRSCKATVIYRADRNRDIAADIIGEVTYQIQPTDDGEFSTRINNGKNEIAQKVKEQNARYYALNQQETGLKKAFITGVEQLDKILIERSPSFSPLTPRISGININDECQQVKDTHYTCPMTFHLSYGRNPHNYKASGIKIDMNMPVIKQEDGSWQPHDSFVVQFTRPYMLAIKNALINPPTVD</sequence>
<dbReference type="RefSeq" id="WP_261822104.1">
    <property type="nucleotide sequence ID" value="NZ_BRLJ01000006.1"/>
</dbReference>
<comment type="caution">
    <text evidence="2">The sequence shown here is derived from an EMBL/GenBank/DDBJ whole genome shotgun (WGS) entry which is preliminary data.</text>
</comment>
<evidence type="ECO:0000256" key="1">
    <source>
        <dbReference type="SAM" id="MobiDB-lite"/>
    </source>
</evidence>
<evidence type="ECO:0000313" key="3">
    <source>
        <dbReference type="Proteomes" id="UP001059610"/>
    </source>
</evidence>
<feature type="region of interest" description="Disordered" evidence="1">
    <location>
        <begin position="241"/>
        <end position="265"/>
    </location>
</feature>
<accession>A0ABQ5LMD4</accession>
<name>A0ABQ5LMD4_9GAMM</name>
<reference evidence="2" key="1">
    <citation type="submission" date="2022-06" db="EMBL/GenBank/DDBJ databases">
        <title>Draft genome sequences of Pragia fontium str. JCM24417.</title>
        <authorList>
            <person name="Wakabayashi Y."/>
            <person name="Kojima K."/>
        </authorList>
    </citation>
    <scope>NUCLEOTIDE SEQUENCE</scope>
    <source>
        <strain evidence="2">JCM 24417</strain>
    </source>
</reference>
<feature type="region of interest" description="Disordered" evidence="1">
    <location>
        <begin position="324"/>
        <end position="358"/>
    </location>
</feature>
<proteinExistence type="predicted"/>
<dbReference type="EMBL" id="BRLJ01000006">
    <property type="protein sequence ID" value="GKX63758.1"/>
    <property type="molecule type" value="Genomic_DNA"/>
</dbReference>
<feature type="compositionally biased region" description="Acidic residues" evidence="1">
    <location>
        <begin position="205"/>
        <end position="215"/>
    </location>
</feature>
<gene>
    <name evidence="2" type="ORF">SOASR032_23270</name>
</gene>
<evidence type="ECO:0000313" key="2">
    <source>
        <dbReference type="EMBL" id="GKX63758.1"/>
    </source>
</evidence>
<dbReference type="Proteomes" id="UP001059610">
    <property type="component" value="Unassembled WGS sequence"/>
</dbReference>
<organism evidence="2 3">
    <name type="scientific">Pragia fontium</name>
    <dbReference type="NCBI Taxonomy" id="82985"/>
    <lineage>
        <taxon>Bacteria</taxon>
        <taxon>Pseudomonadati</taxon>
        <taxon>Pseudomonadota</taxon>
        <taxon>Gammaproteobacteria</taxon>
        <taxon>Enterobacterales</taxon>
        <taxon>Budviciaceae</taxon>
        <taxon>Pragia</taxon>
    </lineage>
</organism>
<feature type="region of interest" description="Disordered" evidence="1">
    <location>
        <begin position="200"/>
        <end position="224"/>
    </location>
</feature>
<protein>
    <submittedName>
        <fullName evidence="2">Uncharacterized protein</fullName>
    </submittedName>
</protein>